<keyword evidence="1" id="KW-0560">Oxidoreductase</keyword>
<reference evidence="3 4" key="1">
    <citation type="submission" date="2024-06" db="EMBL/GenBank/DDBJ databases">
        <title>Complete genome of Phlyctema vagabunda strain 19-DSS-EL-015.</title>
        <authorList>
            <person name="Fiorenzani C."/>
        </authorList>
    </citation>
    <scope>NUCLEOTIDE SEQUENCE [LARGE SCALE GENOMIC DNA]</scope>
    <source>
        <strain evidence="3 4">19-DSS-EL-015</strain>
    </source>
</reference>
<comment type="caution">
    <text evidence="3">The sequence shown here is derived from an EMBL/GenBank/DDBJ whole genome shotgun (WGS) entry which is preliminary data.</text>
</comment>
<accession>A0ABR4P7L5</accession>
<organism evidence="3 4">
    <name type="scientific">Phlyctema vagabunda</name>
    <dbReference type="NCBI Taxonomy" id="108571"/>
    <lineage>
        <taxon>Eukaryota</taxon>
        <taxon>Fungi</taxon>
        <taxon>Dikarya</taxon>
        <taxon>Ascomycota</taxon>
        <taxon>Pezizomycotina</taxon>
        <taxon>Leotiomycetes</taxon>
        <taxon>Helotiales</taxon>
        <taxon>Dermateaceae</taxon>
        <taxon>Phlyctema</taxon>
    </lineage>
</organism>
<dbReference type="EMBL" id="JBFCZG010000008">
    <property type="protein sequence ID" value="KAL3419247.1"/>
    <property type="molecule type" value="Genomic_DNA"/>
</dbReference>
<evidence type="ECO:0000313" key="4">
    <source>
        <dbReference type="Proteomes" id="UP001629113"/>
    </source>
</evidence>
<dbReference type="SUPFAM" id="SSF51735">
    <property type="entry name" value="NAD(P)-binding Rossmann-fold domains"/>
    <property type="match status" value="1"/>
</dbReference>
<keyword evidence="4" id="KW-1185">Reference proteome</keyword>
<dbReference type="Gene3D" id="3.40.50.720">
    <property type="entry name" value="NAD(P)-binding Rossmann-like Domain"/>
    <property type="match status" value="1"/>
</dbReference>
<comment type="similarity">
    <text evidence="2">Belongs to the short-chain dehydrogenases/reductases (SDR) family.</text>
</comment>
<proteinExistence type="inferred from homology"/>
<evidence type="ECO:0000313" key="3">
    <source>
        <dbReference type="EMBL" id="KAL3419247.1"/>
    </source>
</evidence>
<sequence>MSGFINYKEFSLEDTPSLKDKVAVVTGGNAGIGSEMVAQLLLHDVSKVYVIARTAEKFQTAQKSWKEQDGIENVEQRVEFLSCDLSDITEIKKVAEQLLPKLTRLDILINNAGLPTGIETIWATNVVGTFVLTNLLLELIEETAEKYGDARIVVTSSSFHMGCQELNLDSTMSPERVKSPPSIDSCWRYARSKLGNILFTRELARRLDKKGATKVYANCFFPGNIPTGAMDTWKELFGSLPGGAMKGFFEVMGQSPTDAAATAIYLAASPEVVVKEQKGKYFIPIGKEDKTSKLAEDKDLARNVWYWCDDKTTKALGKKWDEDTQ</sequence>
<dbReference type="PRINTS" id="PR00080">
    <property type="entry name" value="SDRFAMILY"/>
</dbReference>
<gene>
    <name evidence="3" type="ORF">PVAG01_09469</name>
</gene>
<name>A0ABR4P7L5_9HELO</name>
<evidence type="ECO:0000256" key="2">
    <source>
        <dbReference type="RuleBase" id="RU000363"/>
    </source>
</evidence>
<dbReference type="PANTHER" id="PTHR43157:SF31">
    <property type="entry name" value="PHOSPHATIDYLINOSITOL-GLYCAN BIOSYNTHESIS CLASS F PROTEIN"/>
    <property type="match status" value="1"/>
</dbReference>
<protein>
    <submittedName>
        <fullName evidence="3">Retinol dehydrogenase 12</fullName>
    </submittedName>
</protein>
<dbReference type="Pfam" id="PF00106">
    <property type="entry name" value="adh_short"/>
    <property type="match status" value="1"/>
</dbReference>
<dbReference type="PANTHER" id="PTHR43157">
    <property type="entry name" value="PHOSPHATIDYLINOSITOL-GLYCAN BIOSYNTHESIS CLASS F PROTEIN-RELATED"/>
    <property type="match status" value="1"/>
</dbReference>
<dbReference type="Proteomes" id="UP001629113">
    <property type="component" value="Unassembled WGS sequence"/>
</dbReference>
<evidence type="ECO:0000256" key="1">
    <source>
        <dbReference type="ARBA" id="ARBA00023002"/>
    </source>
</evidence>
<dbReference type="InterPro" id="IPR002347">
    <property type="entry name" value="SDR_fam"/>
</dbReference>
<dbReference type="InterPro" id="IPR036291">
    <property type="entry name" value="NAD(P)-bd_dom_sf"/>
</dbReference>
<dbReference type="PRINTS" id="PR00081">
    <property type="entry name" value="GDHRDH"/>
</dbReference>